<dbReference type="InterPro" id="IPR011990">
    <property type="entry name" value="TPR-like_helical_dom_sf"/>
</dbReference>
<dbReference type="RefSeq" id="WP_132077611.1">
    <property type="nucleotide sequence ID" value="NZ_SLUI01000004.1"/>
</dbReference>
<reference evidence="2 3" key="1">
    <citation type="submission" date="2019-03" db="EMBL/GenBank/DDBJ databases">
        <title>Genomic Encyclopedia of Type Strains, Phase IV (KMG-IV): sequencing the most valuable type-strain genomes for metagenomic binning, comparative biology and taxonomic classification.</title>
        <authorList>
            <person name="Goeker M."/>
        </authorList>
    </citation>
    <scope>NUCLEOTIDE SEQUENCE [LARGE SCALE GENOMIC DNA]</scope>
    <source>
        <strain evidence="2 3">DSM 15969</strain>
    </source>
</reference>
<proteinExistence type="predicted"/>
<protein>
    <submittedName>
        <fullName evidence="2">Glycosyl transferase family 2</fullName>
    </submittedName>
</protein>
<sequence length="508" mass="56365">MNTACLISLCLITKNEEHCLAACLASASPVVDEIILVDTGSEDNTLSIAAEYGARIFHFTWIDDFSAARNYAISQACGKWVLVLDADEKLTVTRSEILHFIALNPAEGYYFNILSYIGRDRQVARDQVVRLFKNAPQYRFTGAIHEQIAGSILSQQPPGSLRVTPFTVEHYGYLPEVLINKSKFSRNTELLVKSLLNHPKDPFLHYALAIEYLQNRNFVQAEQTLQEALPLLTGTEGYLPQVLGALLLVKLTQPSDQQAQTLFINAIQVLPDNGDYYCLYGLWLMQRSRYSEAVSILEQALQKPRELTASVSLPALLGDACCLAGQQQHAVDYFTTAVAEAPQLLYPWLRLLTVSCSENSPQLWDYVYNGLTAAMPLSSLLTLQPPIHFETASARMLLEAQYALRTNDARKLAAACSLLGQLPHAAYPVLIAPAEVPALVTLGTELLLFESHLILLGSNLAAQHSLEDSIFHQLRLLTAVISQSFPTSPLHFWEEVFIGEACFNRQPG</sequence>
<dbReference type="CDD" id="cd02511">
    <property type="entry name" value="Beta4Glucosyltransferase"/>
    <property type="match status" value="1"/>
</dbReference>
<evidence type="ECO:0000259" key="1">
    <source>
        <dbReference type="Pfam" id="PF00535"/>
    </source>
</evidence>
<dbReference type="AlphaFoldDB" id="A0A4R1Q7J5"/>
<name>A0A4R1Q7J5_9FIRM</name>
<dbReference type="PANTHER" id="PTHR43630">
    <property type="entry name" value="POLY-BETA-1,6-N-ACETYL-D-GLUCOSAMINE SYNTHASE"/>
    <property type="match status" value="1"/>
</dbReference>
<gene>
    <name evidence="2" type="ORF">EV210_10485</name>
</gene>
<dbReference type="SUPFAM" id="SSF53448">
    <property type="entry name" value="Nucleotide-diphospho-sugar transferases"/>
    <property type="match status" value="1"/>
</dbReference>
<dbReference type="Gene3D" id="1.25.40.10">
    <property type="entry name" value="Tetratricopeptide repeat domain"/>
    <property type="match status" value="1"/>
</dbReference>
<comment type="caution">
    <text evidence="2">The sequence shown here is derived from an EMBL/GenBank/DDBJ whole genome shotgun (WGS) entry which is preliminary data.</text>
</comment>
<dbReference type="InterPro" id="IPR001173">
    <property type="entry name" value="Glyco_trans_2-like"/>
</dbReference>
<dbReference type="EMBL" id="SLUI01000004">
    <property type="protein sequence ID" value="TCL38119.1"/>
    <property type="molecule type" value="Genomic_DNA"/>
</dbReference>
<dbReference type="InterPro" id="IPR029044">
    <property type="entry name" value="Nucleotide-diphossugar_trans"/>
</dbReference>
<evidence type="ECO:0000313" key="3">
    <source>
        <dbReference type="Proteomes" id="UP000295063"/>
    </source>
</evidence>
<dbReference type="SUPFAM" id="SSF48452">
    <property type="entry name" value="TPR-like"/>
    <property type="match status" value="1"/>
</dbReference>
<dbReference type="Pfam" id="PF00535">
    <property type="entry name" value="Glycos_transf_2"/>
    <property type="match status" value="1"/>
</dbReference>
<accession>A0A4R1Q7J5</accession>
<keyword evidence="3" id="KW-1185">Reference proteome</keyword>
<dbReference type="GO" id="GO:0016740">
    <property type="term" value="F:transferase activity"/>
    <property type="evidence" value="ECO:0007669"/>
    <property type="project" value="UniProtKB-KW"/>
</dbReference>
<dbReference type="PANTHER" id="PTHR43630:SF2">
    <property type="entry name" value="GLYCOSYLTRANSFERASE"/>
    <property type="match status" value="1"/>
</dbReference>
<dbReference type="OrthoDB" id="9815923at2"/>
<dbReference type="Proteomes" id="UP000295063">
    <property type="component" value="Unassembled WGS sequence"/>
</dbReference>
<feature type="domain" description="Glycosyltransferase 2-like" evidence="1">
    <location>
        <begin position="8"/>
        <end position="129"/>
    </location>
</feature>
<evidence type="ECO:0000313" key="2">
    <source>
        <dbReference type="EMBL" id="TCL38119.1"/>
    </source>
</evidence>
<organism evidence="2 3">
    <name type="scientific">Anaerospora hongkongensis</name>
    <dbReference type="NCBI Taxonomy" id="244830"/>
    <lineage>
        <taxon>Bacteria</taxon>
        <taxon>Bacillati</taxon>
        <taxon>Bacillota</taxon>
        <taxon>Negativicutes</taxon>
        <taxon>Selenomonadales</taxon>
        <taxon>Sporomusaceae</taxon>
        <taxon>Anaerospora</taxon>
    </lineage>
</organism>
<dbReference type="Gene3D" id="3.90.550.10">
    <property type="entry name" value="Spore Coat Polysaccharide Biosynthesis Protein SpsA, Chain A"/>
    <property type="match status" value="1"/>
</dbReference>
<keyword evidence="2" id="KW-0808">Transferase</keyword>